<evidence type="ECO:0000256" key="6">
    <source>
        <dbReference type="ARBA" id="ARBA00023315"/>
    </source>
</evidence>
<dbReference type="Proteomes" id="UP000593567">
    <property type="component" value="Unassembled WGS sequence"/>
</dbReference>
<feature type="transmembrane region" description="Helical" evidence="7">
    <location>
        <begin position="134"/>
        <end position="154"/>
    </location>
</feature>
<dbReference type="InterPro" id="IPR039859">
    <property type="entry name" value="PFA4/ZDH16/20/ERF2-like"/>
</dbReference>
<keyword evidence="6 7" id="KW-0012">Acyltransferase</keyword>
<evidence type="ECO:0000313" key="9">
    <source>
        <dbReference type="EMBL" id="KAF6037073.1"/>
    </source>
</evidence>
<comment type="catalytic activity">
    <reaction evidence="7">
        <text>L-cysteinyl-[protein] + hexadecanoyl-CoA = S-hexadecanoyl-L-cysteinyl-[protein] + CoA</text>
        <dbReference type="Rhea" id="RHEA:36683"/>
        <dbReference type="Rhea" id="RHEA-COMP:10131"/>
        <dbReference type="Rhea" id="RHEA-COMP:11032"/>
        <dbReference type="ChEBI" id="CHEBI:29950"/>
        <dbReference type="ChEBI" id="CHEBI:57287"/>
        <dbReference type="ChEBI" id="CHEBI:57379"/>
        <dbReference type="ChEBI" id="CHEBI:74151"/>
        <dbReference type="EC" id="2.3.1.225"/>
    </reaction>
</comment>
<feature type="transmembrane region" description="Helical" evidence="7">
    <location>
        <begin position="12"/>
        <end position="31"/>
    </location>
</feature>
<protein>
    <recommendedName>
        <fullName evidence="7">Palmitoyltransferase</fullName>
        <ecNumber evidence="7">2.3.1.225</ecNumber>
    </recommendedName>
</protein>
<dbReference type="InterPro" id="IPR001594">
    <property type="entry name" value="Palmitoyltrfase_DHHC"/>
</dbReference>
<evidence type="ECO:0000256" key="4">
    <source>
        <dbReference type="ARBA" id="ARBA00022989"/>
    </source>
</evidence>
<evidence type="ECO:0000256" key="2">
    <source>
        <dbReference type="ARBA" id="ARBA00022679"/>
    </source>
</evidence>
<keyword evidence="3 7" id="KW-0812">Transmembrane</keyword>
<dbReference type="PROSITE" id="PS50216">
    <property type="entry name" value="DHHC"/>
    <property type="match status" value="1"/>
</dbReference>
<evidence type="ECO:0000256" key="3">
    <source>
        <dbReference type="ARBA" id="ARBA00022692"/>
    </source>
</evidence>
<dbReference type="OrthoDB" id="302728at2759"/>
<dbReference type="PANTHER" id="PTHR12246">
    <property type="entry name" value="PALMITOYLTRANSFERASE ZDHHC16"/>
    <property type="match status" value="1"/>
</dbReference>
<feature type="transmembrane region" description="Helical" evidence="7">
    <location>
        <begin position="96"/>
        <end position="114"/>
    </location>
</feature>
<feature type="transmembrane region" description="Helical" evidence="7">
    <location>
        <begin position="269"/>
        <end position="292"/>
    </location>
</feature>
<comment type="subcellular location">
    <subcellularLocation>
        <location evidence="1">Membrane</location>
        <topology evidence="1">Multi-pass membrane protein</topology>
    </subcellularLocation>
</comment>
<evidence type="ECO:0000256" key="7">
    <source>
        <dbReference type="RuleBase" id="RU079119"/>
    </source>
</evidence>
<dbReference type="EC" id="2.3.1.225" evidence="7"/>
<feature type="domain" description="Palmitoyltransferase DHHC" evidence="8">
    <location>
        <begin position="225"/>
        <end position="361"/>
    </location>
</feature>
<gene>
    <name evidence="9" type="ORF">EB796_004634</name>
</gene>
<comment type="similarity">
    <text evidence="7">Belongs to the DHHC palmitoyltransferase family.</text>
</comment>
<accession>A0A7J7KFU0</accession>
<keyword evidence="5 7" id="KW-0472">Membrane</keyword>
<organism evidence="9 10">
    <name type="scientific">Bugula neritina</name>
    <name type="common">Brown bryozoan</name>
    <name type="synonym">Sertularia neritina</name>
    <dbReference type="NCBI Taxonomy" id="10212"/>
    <lineage>
        <taxon>Eukaryota</taxon>
        <taxon>Metazoa</taxon>
        <taxon>Spiralia</taxon>
        <taxon>Lophotrochozoa</taxon>
        <taxon>Bryozoa</taxon>
        <taxon>Gymnolaemata</taxon>
        <taxon>Cheilostomatida</taxon>
        <taxon>Flustrina</taxon>
        <taxon>Buguloidea</taxon>
        <taxon>Bugulidae</taxon>
        <taxon>Bugula</taxon>
    </lineage>
</organism>
<evidence type="ECO:0000313" key="10">
    <source>
        <dbReference type="Proteomes" id="UP000593567"/>
    </source>
</evidence>
<keyword evidence="10" id="KW-1185">Reference proteome</keyword>
<name>A0A7J7KFU0_BUGNE</name>
<comment type="caution">
    <text evidence="9">The sequence shown here is derived from an EMBL/GenBank/DDBJ whole genome shotgun (WGS) entry which is preliminary data.</text>
</comment>
<dbReference type="EMBL" id="VXIV02000630">
    <property type="protein sequence ID" value="KAF6037073.1"/>
    <property type="molecule type" value="Genomic_DNA"/>
</dbReference>
<keyword evidence="2 7" id="KW-0808">Transferase</keyword>
<evidence type="ECO:0000256" key="1">
    <source>
        <dbReference type="ARBA" id="ARBA00004141"/>
    </source>
</evidence>
<evidence type="ECO:0000256" key="5">
    <source>
        <dbReference type="ARBA" id="ARBA00023136"/>
    </source>
</evidence>
<comment type="domain">
    <text evidence="7">The DHHC domain is required for palmitoyltransferase activity.</text>
</comment>
<dbReference type="AlphaFoldDB" id="A0A7J7KFU0"/>
<dbReference type="GO" id="GO:0019706">
    <property type="term" value="F:protein-cysteine S-palmitoyltransferase activity"/>
    <property type="evidence" value="ECO:0007669"/>
    <property type="project" value="UniProtKB-EC"/>
</dbReference>
<keyword evidence="4 7" id="KW-1133">Transmembrane helix</keyword>
<feature type="transmembrane region" description="Helical" evidence="7">
    <location>
        <begin position="312"/>
        <end position="345"/>
    </location>
</feature>
<reference evidence="9" key="1">
    <citation type="submission" date="2020-06" db="EMBL/GenBank/DDBJ databases">
        <title>Draft genome of Bugula neritina, a colonial animal packing powerful symbionts and potential medicines.</title>
        <authorList>
            <person name="Rayko M."/>
        </authorList>
    </citation>
    <scope>NUCLEOTIDE SEQUENCE [LARGE SCALE GENOMIC DNA]</scope>
    <source>
        <strain evidence="9">Kwan_BN1</strain>
    </source>
</reference>
<proteinExistence type="inferred from homology"/>
<sequence length="414" mass="48689">MVASELFLPWTIVRYVIYSLVFFVLTAGYFLHNQLTCIDQGLTSYEKENRDTSFTTTCKSRYERFACVFGRNQLLTMACRGFRVKLNKFCNRNGPIVMNAVIPVWYVFSTVYSNWMAVDHMFDIIYGEGTSFAMVYKCLTVLLSAEMMINWIFLCRVRSDYQNSEVNNRKRLEHEKTFPQFISEGVSYEELKEKLPTLRTGNWSVVTQYTGSDVKRTAYPYWGWKPCVVCSFYKPPRCHHCPLCEECVLKRDHHCFFARQCVGLNNQRFFVVFNFWAVMLNLLFIPPLLYYVSVEVWPNIAAPDLFLPYTLLSFILGWVSPYSFTVIFISYSLVYFFLLALTFLVEQIRCIDNGMTSYELENRSCAIKSQCKSRYERFACVFGRSQLWINLFIPYHWASEPTDDGITWQSMKKD</sequence>
<dbReference type="Pfam" id="PF01529">
    <property type="entry name" value="DHHC"/>
    <property type="match status" value="1"/>
</dbReference>
<dbReference type="GO" id="GO:0016020">
    <property type="term" value="C:membrane"/>
    <property type="evidence" value="ECO:0007669"/>
    <property type="project" value="UniProtKB-SubCell"/>
</dbReference>
<evidence type="ECO:0000259" key="8">
    <source>
        <dbReference type="Pfam" id="PF01529"/>
    </source>
</evidence>